<proteinExistence type="predicted"/>
<sequence length="150" mass="16049">MVTRRRERAQVILIGAVSLAFIILGIVVVFNGVLYTETLSSGGTSQSASDADVIEHEIDQSIGCLLVEVEDQSGASDNSTLEDQAVANISAFNTAYQNTTAHSTPAAVNIRDIEATANSDPTLENVNVTVVYDSNSLSHRRDLTIQPRCP</sequence>
<protein>
    <recommendedName>
        <fullName evidence="4">Flagellin</fullName>
    </recommendedName>
</protein>
<dbReference type="Proteomes" id="UP000302218">
    <property type="component" value="Chromosome"/>
</dbReference>
<name>A0A4P8WHZ5_9EURY</name>
<dbReference type="EMBL" id="CP040330">
    <property type="protein sequence ID" value="QCS43087.1"/>
    <property type="molecule type" value="Genomic_DNA"/>
</dbReference>
<evidence type="ECO:0000313" key="3">
    <source>
        <dbReference type="Proteomes" id="UP000302218"/>
    </source>
</evidence>
<dbReference type="RefSeq" id="WP_138245558.1">
    <property type="nucleotide sequence ID" value="NZ_CP040330.1"/>
</dbReference>
<feature type="transmembrane region" description="Helical" evidence="1">
    <location>
        <begin position="12"/>
        <end position="35"/>
    </location>
</feature>
<dbReference type="KEGG" id="nvr:FEJ81_12240"/>
<gene>
    <name evidence="2" type="ORF">FEJ81_12240</name>
</gene>
<reference evidence="3" key="1">
    <citation type="submission" date="2019-05" db="EMBL/GenBank/DDBJ databases">
        <title>Genome sequence and methylation pattern of the halophilic Archaeon Natrinema versiforme BOL5-4.</title>
        <authorList>
            <person name="DasSarma P."/>
            <person name="Anton B.P."/>
            <person name="DasSarma S.L."/>
            <person name="Martinez F.L."/>
            <person name="Guzman D."/>
            <person name="Roberts R.J."/>
            <person name="DasSarma S."/>
        </authorList>
    </citation>
    <scope>NUCLEOTIDE SEQUENCE [LARGE SCALE GENOMIC DNA]</scope>
    <source>
        <strain evidence="3">BOL5-4</strain>
    </source>
</reference>
<keyword evidence="1" id="KW-0472">Membrane</keyword>
<keyword evidence="1" id="KW-0812">Transmembrane</keyword>
<evidence type="ECO:0000256" key="1">
    <source>
        <dbReference type="SAM" id="Phobius"/>
    </source>
</evidence>
<dbReference type="OrthoDB" id="177605at2157"/>
<dbReference type="AlphaFoldDB" id="A0A4P8WHZ5"/>
<keyword evidence="1" id="KW-1133">Transmembrane helix</keyword>
<evidence type="ECO:0008006" key="4">
    <source>
        <dbReference type="Google" id="ProtNLM"/>
    </source>
</evidence>
<dbReference type="GeneID" id="40266055"/>
<evidence type="ECO:0000313" key="2">
    <source>
        <dbReference type="EMBL" id="QCS43087.1"/>
    </source>
</evidence>
<organism evidence="2 3">
    <name type="scientific">Natrinema versiforme</name>
    <dbReference type="NCBI Taxonomy" id="88724"/>
    <lineage>
        <taxon>Archaea</taxon>
        <taxon>Methanobacteriati</taxon>
        <taxon>Methanobacteriota</taxon>
        <taxon>Stenosarchaea group</taxon>
        <taxon>Halobacteria</taxon>
        <taxon>Halobacteriales</taxon>
        <taxon>Natrialbaceae</taxon>
        <taxon>Natrinema</taxon>
    </lineage>
</organism>
<accession>A0A4P8WHZ5</accession>